<dbReference type="Pfam" id="PF11964">
    <property type="entry name" value="SpoIIAA-like"/>
    <property type="match status" value="1"/>
</dbReference>
<dbReference type="SUPFAM" id="SSF52091">
    <property type="entry name" value="SpoIIaa-like"/>
    <property type="match status" value="1"/>
</dbReference>
<organism evidence="1 2">
    <name type="scientific">Sphingorhabdus pulchriflava</name>
    <dbReference type="NCBI Taxonomy" id="2292257"/>
    <lineage>
        <taxon>Bacteria</taxon>
        <taxon>Pseudomonadati</taxon>
        <taxon>Pseudomonadota</taxon>
        <taxon>Alphaproteobacteria</taxon>
        <taxon>Sphingomonadales</taxon>
        <taxon>Sphingomonadaceae</taxon>
        <taxon>Sphingorhabdus</taxon>
    </lineage>
</organism>
<name>A0A371B5E9_9SPHN</name>
<protein>
    <submittedName>
        <fullName evidence="1">STAS/SEC14 domain-containing protein</fullName>
    </submittedName>
</protein>
<dbReference type="InterPro" id="IPR038396">
    <property type="entry name" value="SpoIIAA-like_sf"/>
</dbReference>
<dbReference type="Proteomes" id="UP000263833">
    <property type="component" value="Unassembled WGS sequence"/>
</dbReference>
<dbReference type="OrthoDB" id="9811577at2"/>
<keyword evidence="2" id="KW-1185">Reference proteome</keyword>
<accession>A0A371B5E9</accession>
<reference evidence="2" key="1">
    <citation type="submission" date="2018-08" db="EMBL/GenBank/DDBJ databases">
        <authorList>
            <person name="Kim S.-J."/>
            <person name="Jung G.-Y."/>
        </authorList>
    </citation>
    <scope>NUCLEOTIDE SEQUENCE [LARGE SCALE GENOMIC DNA]</scope>
    <source>
        <strain evidence="2">GY_G</strain>
    </source>
</reference>
<dbReference type="AlphaFoldDB" id="A0A371B5E9"/>
<comment type="caution">
    <text evidence="1">The sequence shown here is derived from an EMBL/GenBank/DDBJ whole genome shotgun (WGS) entry which is preliminary data.</text>
</comment>
<dbReference type="EMBL" id="QRGP01000002">
    <property type="protein sequence ID" value="RDV02732.1"/>
    <property type="molecule type" value="Genomic_DNA"/>
</dbReference>
<dbReference type="Gene3D" id="3.40.50.10600">
    <property type="entry name" value="SpoIIaa-like domains"/>
    <property type="match status" value="1"/>
</dbReference>
<dbReference type="InterPro" id="IPR036513">
    <property type="entry name" value="STAS_dom_sf"/>
</dbReference>
<evidence type="ECO:0000313" key="2">
    <source>
        <dbReference type="Proteomes" id="UP000263833"/>
    </source>
</evidence>
<dbReference type="InterPro" id="IPR021866">
    <property type="entry name" value="SpoIIAA-like"/>
</dbReference>
<evidence type="ECO:0000313" key="1">
    <source>
        <dbReference type="EMBL" id="RDV02732.1"/>
    </source>
</evidence>
<sequence>MTSGSPDSILSLTRKDSAMLKVETDAKAGYLELTVDGVIHKADYEAAVAAVDELLKTHEQLNVVEVVRDIGWVEPQVWWKDLLFHLSHRNFIHRAAVVSDSGWVGPVTRMFAPFYPVAIRTFGLDQLEYARTWAKIGDHAKSAD</sequence>
<gene>
    <name evidence="1" type="ORF">DXH95_12355</name>
</gene>
<proteinExistence type="predicted"/>